<dbReference type="SUPFAM" id="SSF51905">
    <property type="entry name" value="FAD/NAD(P)-binding domain"/>
    <property type="match status" value="1"/>
</dbReference>
<dbReference type="PRINTS" id="PR00368">
    <property type="entry name" value="FADPNR"/>
</dbReference>
<feature type="binding site" evidence="11">
    <location>
        <position position="205"/>
    </location>
    <ligand>
        <name>NAD(+)</name>
        <dbReference type="ChEBI" id="CHEBI:57540"/>
    </ligand>
</feature>
<evidence type="ECO:0000256" key="4">
    <source>
        <dbReference type="ARBA" id="ARBA00022827"/>
    </source>
</evidence>
<dbReference type="GO" id="GO:0004148">
    <property type="term" value="F:dihydrolipoyl dehydrogenase (NADH) activity"/>
    <property type="evidence" value="ECO:0007669"/>
    <property type="project" value="UniProtKB-EC"/>
</dbReference>
<dbReference type="SUPFAM" id="SSF55424">
    <property type="entry name" value="FAD/NAD-linked reductases, dimerisation (C-terminal) domain"/>
    <property type="match status" value="1"/>
</dbReference>
<evidence type="ECO:0000256" key="3">
    <source>
        <dbReference type="ARBA" id="ARBA00022630"/>
    </source>
</evidence>
<feature type="binding site" evidence="11">
    <location>
        <position position="53"/>
    </location>
    <ligand>
        <name>FAD</name>
        <dbReference type="ChEBI" id="CHEBI:57692"/>
    </ligand>
</feature>
<evidence type="ECO:0000259" key="15">
    <source>
        <dbReference type="Pfam" id="PF07992"/>
    </source>
</evidence>
<dbReference type="Pfam" id="PF07992">
    <property type="entry name" value="Pyr_redox_2"/>
    <property type="match status" value="1"/>
</dbReference>
<keyword evidence="3 13" id="KW-0285">Flavoprotein</keyword>
<gene>
    <name evidence="16" type="primary">lpdA</name>
    <name evidence="16" type="ORF">E6K78_01655</name>
</gene>
<comment type="cofactor">
    <cofactor evidence="11 13">
        <name>FAD</name>
        <dbReference type="ChEBI" id="CHEBI:57692"/>
    </cofactor>
    <text evidence="11 13">Binds 1 FAD per subunit.</text>
</comment>
<feature type="binding site" evidence="11">
    <location>
        <position position="311"/>
    </location>
    <ligand>
        <name>FAD</name>
        <dbReference type="ChEBI" id="CHEBI:57692"/>
    </ligand>
</feature>
<evidence type="ECO:0000256" key="8">
    <source>
        <dbReference type="ARBA" id="ARBA00023284"/>
    </source>
</evidence>
<feature type="domain" description="Pyridine nucleotide-disulphide oxidoreductase dimerisation" evidence="14">
    <location>
        <begin position="345"/>
        <end position="454"/>
    </location>
</feature>
<dbReference type="PRINTS" id="PR00411">
    <property type="entry name" value="PNDRDTASEI"/>
</dbReference>
<organism evidence="16 17">
    <name type="scientific">Eiseniibacteriota bacterium</name>
    <dbReference type="NCBI Taxonomy" id="2212470"/>
    <lineage>
        <taxon>Bacteria</taxon>
        <taxon>Candidatus Eiseniibacteriota</taxon>
    </lineage>
</organism>
<keyword evidence="7" id="KW-1015">Disulfide bond</keyword>
<dbReference type="PANTHER" id="PTHR22912:SF151">
    <property type="entry name" value="DIHYDROLIPOYL DEHYDROGENASE, MITOCHONDRIAL"/>
    <property type="match status" value="1"/>
</dbReference>
<accession>A0A538TXG2</accession>
<comment type="similarity">
    <text evidence="1 13">Belongs to the class-I pyridine nucleotide-disulfide oxidoreductase family.</text>
</comment>
<sequence>MDDHKHFQVVVVGTGPGGYVAAIRAAQLGLKTAVIEKDELGGTCLNWGCIPTKAWIVTAHLYEQIRRAREFGIEVAEPRIHWEWLVERKNKVVKQLTGGVKTLLAGRQVEIIRGSGRLISPNRIVVKAPDGGSIGVSCDHVILATGAEATMPPGFLLDGERVITSQEALDLKRQPRRLAILGGGVVGTEFACFFATIGTEVTLIEMLPRLLPAEDDEIAQALEREMKKRKITIHLGTKVEGLEEAPDGALAVSLGGGRSVTADTVLVATGRKPYTTDLGLDAVGIVRGDRGKIAVNDHLQTSLKNVYAIGDVTDIKQLAHFASAQGKSAAELIAGHSAQTNWRAVPAATFTDPEIASVGLTEREARAEGRGVKVGRFPFRAHGRNIADGELAGFVKLVADAATDQVLGAHIIGAKASELIHECSLAIAADLNARDLAHAIHAHPTLTEVLGEAAEDMEGMAIHILRQEAKAAARA</sequence>
<evidence type="ECO:0000256" key="5">
    <source>
        <dbReference type="ARBA" id="ARBA00023002"/>
    </source>
</evidence>
<dbReference type="Gene3D" id="3.30.390.30">
    <property type="match status" value="1"/>
</dbReference>
<dbReference type="InterPro" id="IPR012999">
    <property type="entry name" value="Pyr_OxRdtase_I_AS"/>
</dbReference>
<comment type="miscellaneous">
    <text evidence="13">The active site is a redox-active disulfide bond.</text>
</comment>
<dbReference type="GO" id="GO:0005737">
    <property type="term" value="C:cytoplasm"/>
    <property type="evidence" value="ECO:0007669"/>
    <property type="project" value="UniProtKB-ARBA"/>
</dbReference>
<dbReference type="AlphaFoldDB" id="A0A538TXG2"/>
<dbReference type="InterPro" id="IPR006258">
    <property type="entry name" value="Lipoamide_DH"/>
</dbReference>
<evidence type="ECO:0000256" key="2">
    <source>
        <dbReference type="ARBA" id="ARBA00012608"/>
    </source>
</evidence>
<comment type="caution">
    <text evidence="16">The sequence shown here is derived from an EMBL/GenBank/DDBJ whole genome shotgun (WGS) entry which is preliminary data.</text>
</comment>
<evidence type="ECO:0000256" key="6">
    <source>
        <dbReference type="ARBA" id="ARBA00023027"/>
    </source>
</evidence>
<dbReference type="InterPro" id="IPR036188">
    <property type="entry name" value="FAD/NAD-bd_sf"/>
</dbReference>
<evidence type="ECO:0000256" key="11">
    <source>
        <dbReference type="PIRSR" id="PIRSR000350-3"/>
    </source>
</evidence>
<dbReference type="NCBIfam" id="TIGR01350">
    <property type="entry name" value="lipoamide_DH"/>
    <property type="match status" value="1"/>
</dbReference>
<keyword evidence="6 11" id="KW-0520">NAD</keyword>
<reference evidence="16 17" key="1">
    <citation type="journal article" date="2019" name="Nat. Microbiol.">
        <title>Mediterranean grassland soil C-N compound turnover is dependent on rainfall and depth, and is mediated by genomically divergent microorganisms.</title>
        <authorList>
            <person name="Diamond S."/>
            <person name="Andeer P.F."/>
            <person name="Li Z."/>
            <person name="Crits-Christoph A."/>
            <person name="Burstein D."/>
            <person name="Anantharaman K."/>
            <person name="Lane K.R."/>
            <person name="Thomas B.C."/>
            <person name="Pan C."/>
            <person name="Northen T.R."/>
            <person name="Banfield J.F."/>
        </authorList>
    </citation>
    <scope>NUCLEOTIDE SEQUENCE [LARGE SCALE GENOMIC DNA]</scope>
    <source>
        <strain evidence="16">WS_8</strain>
    </source>
</reference>
<dbReference type="PROSITE" id="PS00076">
    <property type="entry name" value="PYRIDINE_REDOX_1"/>
    <property type="match status" value="1"/>
</dbReference>
<dbReference type="InterPro" id="IPR016156">
    <property type="entry name" value="FAD/NAD-linked_Rdtase_dimer_sf"/>
</dbReference>
<dbReference type="FunFam" id="3.30.390.30:FF:000001">
    <property type="entry name" value="Dihydrolipoyl dehydrogenase"/>
    <property type="match status" value="1"/>
</dbReference>
<evidence type="ECO:0000256" key="1">
    <source>
        <dbReference type="ARBA" id="ARBA00007532"/>
    </source>
</evidence>
<dbReference type="EMBL" id="VBOY01000012">
    <property type="protein sequence ID" value="TMQ68325.1"/>
    <property type="molecule type" value="Genomic_DNA"/>
</dbReference>
<dbReference type="InterPro" id="IPR004099">
    <property type="entry name" value="Pyr_nucl-diS_OxRdtase_dimer"/>
</dbReference>
<proteinExistence type="inferred from homology"/>
<name>A0A538TXG2_UNCEI</name>
<dbReference type="GO" id="GO:0050660">
    <property type="term" value="F:flavin adenine dinucleotide binding"/>
    <property type="evidence" value="ECO:0007669"/>
    <property type="project" value="InterPro"/>
</dbReference>
<evidence type="ECO:0000313" key="16">
    <source>
        <dbReference type="EMBL" id="TMQ68325.1"/>
    </source>
</evidence>
<comment type="catalytic activity">
    <reaction evidence="9 13">
        <text>N(6)-[(R)-dihydrolipoyl]-L-lysyl-[protein] + NAD(+) = N(6)-[(R)-lipoyl]-L-lysyl-[protein] + NADH + H(+)</text>
        <dbReference type="Rhea" id="RHEA:15045"/>
        <dbReference type="Rhea" id="RHEA-COMP:10474"/>
        <dbReference type="Rhea" id="RHEA-COMP:10475"/>
        <dbReference type="ChEBI" id="CHEBI:15378"/>
        <dbReference type="ChEBI" id="CHEBI:57540"/>
        <dbReference type="ChEBI" id="CHEBI:57945"/>
        <dbReference type="ChEBI" id="CHEBI:83099"/>
        <dbReference type="ChEBI" id="CHEBI:83100"/>
        <dbReference type="EC" id="1.8.1.4"/>
    </reaction>
</comment>
<keyword evidence="8 13" id="KW-0676">Redox-active center</keyword>
<dbReference type="Gene3D" id="3.50.50.60">
    <property type="entry name" value="FAD/NAD(P)-binding domain"/>
    <property type="match status" value="2"/>
</dbReference>
<feature type="binding site" evidence="11">
    <location>
        <position position="270"/>
    </location>
    <ligand>
        <name>NAD(+)</name>
        <dbReference type="ChEBI" id="CHEBI:57540"/>
    </ligand>
</feature>
<protein>
    <recommendedName>
        <fullName evidence="2 13">Dihydrolipoyl dehydrogenase</fullName>
        <ecNumber evidence="2 13">1.8.1.4</ecNumber>
    </recommendedName>
</protein>
<evidence type="ECO:0000256" key="13">
    <source>
        <dbReference type="RuleBase" id="RU003692"/>
    </source>
</evidence>
<feature type="binding site" evidence="11">
    <location>
        <begin position="182"/>
        <end position="189"/>
    </location>
    <ligand>
        <name>NAD(+)</name>
        <dbReference type="ChEBI" id="CHEBI:57540"/>
    </ligand>
</feature>
<dbReference type="PIRSF" id="PIRSF000350">
    <property type="entry name" value="Mercury_reductase_MerA"/>
    <property type="match status" value="1"/>
</dbReference>
<dbReference type="Pfam" id="PF02852">
    <property type="entry name" value="Pyr_redox_dim"/>
    <property type="match status" value="1"/>
</dbReference>
<feature type="domain" description="FAD/NAD(P)-binding" evidence="15">
    <location>
        <begin position="7"/>
        <end position="326"/>
    </location>
</feature>
<keyword evidence="4 11" id="KW-0274">FAD</keyword>
<evidence type="ECO:0000256" key="12">
    <source>
        <dbReference type="PIRSR" id="PIRSR000350-4"/>
    </source>
</evidence>
<dbReference type="EC" id="1.8.1.4" evidence="2 13"/>
<evidence type="ECO:0000256" key="9">
    <source>
        <dbReference type="ARBA" id="ARBA00049187"/>
    </source>
</evidence>
<feature type="binding site" evidence="11">
    <location>
        <position position="116"/>
    </location>
    <ligand>
        <name>FAD</name>
        <dbReference type="ChEBI" id="CHEBI:57692"/>
    </ligand>
</feature>
<evidence type="ECO:0000256" key="7">
    <source>
        <dbReference type="ARBA" id="ARBA00023157"/>
    </source>
</evidence>
<dbReference type="GO" id="GO:0006103">
    <property type="term" value="P:2-oxoglutarate metabolic process"/>
    <property type="evidence" value="ECO:0007669"/>
    <property type="project" value="TreeGrafter"/>
</dbReference>
<feature type="active site" description="Proton acceptor" evidence="10">
    <location>
        <position position="443"/>
    </location>
</feature>
<evidence type="ECO:0000259" key="14">
    <source>
        <dbReference type="Pfam" id="PF02852"/>
    </source>
</evidence>
<dbReference type="InterPro" id="IPR001100">
    <property type="entry name" value="Pyr_nuc-diS_OxRdtase"/>
</dbReference>
<dbReference type="PANTHER" id="PTHR22912">
    <property type="entry name" value="DISULFIDE OXIDOREDUCTASE"/>
    <property type="match status" value="1"/>
</dbReference>
<evidence type="ECO:0000313" key="17">
    <source>
        <dbReference type="Proteomes" id="UP000316609"/>
    </source>
</evidence>
<dbReference type="Proteomes" id="UP000316609">
    <property type="component" value="Unassembled WGS sequence"/>
</dbReference>
<feature type="disulfide bond" description="Redox-active" evidence="12">
    <location>
        <begin position="44"/>
        <end position="49"/>
    </location>
</feature>
<keyword evidence="5 13" id="KW-0560">Oxidoreductase</keyword>
<dbReference type="InterPro" id="IPR023753">
    <property type="entry name" value="FAD/NAD-binding_dom"/>
</dbReference>
<dbReference type="InterPro" id="IPR050151">
    <property type="entry name" value="Class-I_Pyr_Nuc-Dis_Oxidored"/>
</dbReference>
<keyword evidence="11" id="KW-0547">Nucleotide-binding</keyword>
<evidence type="ECO:0000256" key="10">
    <source>
        <dbReference type="PIRSR" id="PIRSR000350-2"/>
    </source>
</evidence>